<comment type="caution">
    <text evidence="3">The sequence shown here is derived from an EMBL/GenBank/DDBJ whole genome shotgun (WGS) entry which is preliminary data.</text>
</comment>
<dbReference type="PROSITE" id="PS00086">
    <property type="entry name" value="CYTOCHROME_P450"/>
    <property type="match status" value="1"/>
</dbReference>
<evidence type="ECO:0000256" key="2">
    <source>
        <dbReference type="RuleBase" id="RU000461"/>
    </source>
</evidence>
<dbReference type="InterPro" id="IPR017972">
    <property type="entry name" value="Cyt_P450_CS"/>
</dbReference>
<gene>
    <name evidence="3" type="ORF">OM076_33845</name>
</gene>
<dbReference type="InterPro" id="IPR002397">
    <property type="entry name" value="Cyt_P450_B"/>
</dbReference>
<dbReference type="RefSeq" id="WP_270044557.1">
    <property type="nucleotide sequence ID" value="NZ_JAPDOD010000045.1"/>
</dbReference>
<dbReference type="EMBL" id="JAPDOD010000045">
    <property type="protein sequence ID" value="MDA0165301.1"/>
    <property type="molecule type" value="Genomic_DNA"/>
</dbReference>
<dbReference type="InterPro" id="IPR001128">
    <property type="entry name" value="Cyt_P450"/>
</dbReference>
<keyword evidence="2" id="KW-0479">Metal-binding</keyword>
<reference evidence="3" key="1">
    <citation type="submission" date="2022-10" db="EMBL/GenBank/DDBJ databases">
        <title>The WGS of Solirubrobacter ginsenosidimutans DSM 21036.</title>
        <authorList>
            <person name="Jiang Z."/>
        </authorList>
    </citation>
    <scope>NUCLEOTIDE SEQUENCE</scope>
    <source>
        <strain evidence="3">DSM 21036</strain>
    </source>
</reference>
<comment type="similarity">
    <text evidence="1 2">Belongs to the cytochrome P450 family.</text>
</comment>
<dbReference type="GO" id="GO:0005506">
    <property type="term" value="F:iron ion binding"/>
    <property type="evidence" value="ECO:0007669"/>
    <property type="project" value="InterPro"/>
</dbReference>
<dbReference type="PANTHER" id="PTHR46696:SF1">
    <property type="entry name" value="CYTOCHROME P450 YJIB-RELATED"/>
    <property type="match status" value="1"/>
</dbReference>
<keyword evidence="2" id="KW-0349">Heme</keyword>
<proteinExistence type="inferred from homology"/>
<dbReference type="GO" id="GO:0016705">
    <property type="term" value="F:oxidoreductase activity, acting on paired donors, with incorporation or reduction of molecular oxygen"/>
    <property type="evidence" value="ECO:0007669"/>
    <property type="project" value="InterPro"/>
</dbReference>
<dbReference type="PRINTS" id="PR00359">
    <property type="entry name" value="BP450"/>
</dbReference>
<evidence type="ECO:0000313" key="3">
    <source>
        <dbReference type="EMBL" id="MDA0165301.1"/>
    </source>
</evidence>
<dbReference type="Proteomes" id="UP001149140">
    <property type="component" value="Unassembled WGS sequence"/>
</dbReference>
<name>A0A9X3S6P1_9ACTN</name>
<dbReference type="SUPFAM" id="SSF48264">
    <property type="entry name" value="Cytochrome P450"/>
    <property type="match status" value="1"/>
</dbReference>
<dbReference type="Pfam" id="PF00067">
    <property type="entry name" value="p450"/>
    <property type="match status" value="1"/>
</dbReference>
<dbReference type="InterPro" id="IPR036396">
    <property type="entry name" value="Cyt_P450_sf"/>
</dbReference>
<keyword evidence="2" id="KW-0408">Iron</keyword>
<keyword evidence="4" id="KW-1185">Reference proteome</keyword>
<dbReference type="AlphaFoldDB" id="A0A9X3S6P1"/>
<organism evidence="3 4">
    <name type="scientific">Solirubrobacter ginsenosidimutans</name>
    <dbReference type="NCBI Taxonomy" id="490573"/>
    <lineage>
        <taxon>Bacteria</taxon>
        <taxon>Bacillati</taxon>
        <taxon>Actinomycetota</taxon>
        <taxon>Thermoleophilia</taxon>
        <taxon>Solirubrobacterales</taxon>
        <taxon>Solirubrobacteraceae</taxon>
        <taxon>Solirubrobacter</taxon>
    </lineage>
</organism>
<dbReference type="PANTHER" id="PTHR46696">
    <property type="entry name" value="P450, PUTATIVE (EUROFUNG)-RELATED"/>
    <property type="match status" value="1"/>
</dbReference>
<dbReference type="GO" id="GO:0020037">
    <property type="term" value="F:heme binding"/>
    <property type="evidence" value="ECO:0007669"/>
    <property type="project" value="InterPro"/>
</dbReference>
<accession>A0A9X3S6P1</accession>
<sequence length="399" mass="44298">MRERHGLGPSDDGEISLSALEQNPYPIYRRLRDEGVVWVEAAGRWLVTRWDDVDAVERDSDAFTAMEEASLQTRVMGRTMLRSDGAEHRRLRRAAQSALSPQAIERHWLPEFRHIADDLIDGFADRGAADLMTEFCGPFAARCLARVLGFADATDRDLQFWSQALMDATANYADDPDVWAVGEIAASQVDMATDAAIERVRATPDHSVISAMVHADGDGRPLTREEIIANTKLMIGGGLNEPRDGLGFAIWALLTHPEARALALADPTAWPTITEEALRWMSPLAMFPRQVAKPVRLADTVLEPGARLGLLVAAANRDERHWEDPDRFDVHRPKQRTVSFGVGHHFCLGVWMARAQIGGAALPALFGRLDALAADLDSPPEIRGWVFRGHTRLHSIWSR</sequence>
<dbReference type="Gene3D" id="1.10.630.10">
    <property type="entry name" value="Cytochrome P450"/>
    <property type="match status" value="1"/>
</dbReference>
<keyword evidence="2" id="KW-0503">Monooxygenase</keyword>
<protein>
    <submittedName>
        <fullName evidence="3">Cytochrome P450</fullName>
    </submittedName>
</protein>
<evidence type="ECO:0000313" key="4">
    <source>
        <dbReference type="Proteomes" id="UP001149140"/>
    </source>
</evidence>
<evidence type="ECO:0000256" key="1">
    <source>
        <dbReference type="ARBA" id="ARBA00010617"/>
    </source>
</evidence>
<keyword evidence="2" id="KW-0560">Oxidoreductase</keyword>
<dbReference type="GO" id="GO:0004497">
    <property type="term" value="F:monooxygenase activity"/>
    <property type="evidence" value="ECO:0007669"/>
    <property type="project" value="UniProtKB-KW"/>
</dbReference>